<protein>
    <recommendedName>
        <fullName evidence="4">Endonuclease/exonuclease/phosphatase domain-containing protein</fullName>
    </recommendedName>
</protein>
<evidence type="ECO:0000259" key="4">
    <source>
        <dbReference type="Pfam" id="PF03372"/>
    </source>
</evidence>
<dbReference type="PANTHER" id="PTHR11371:SF31">
    <property type="entry name" value="EXTRACELLULAR NUCLEASE"/>
    <property type="match status" value="1"/>
</dbReference>
<dbReference type="EMBL" id="VCYH01000002">
    <property type="protein sequence ID" value="MDN7023892.1"/>
    <property type="molecule type" value="Genomic_DNA"/>
</dbReference>
<proteinExistence type="inferred from homology"/>
<dbReference type="Pfam" id="PF03372">
    <property type="entry name" value="Exo_endo_phos"/>
    <property type="match status" value="1"/>
</dbReference>
<evidence type="ECO:0000313" key="6">
    <source>
        <dbReference type="Proteomes" id="UP001168338"/>
    </source>
</evidence>
<keyword evidence="2" id="KW-0540">Nuclease</keyword>
<accession>A0ABT8M7H5</accession>
<sequence>MPHNPHFCSRMYDFSVGDSGFAISFSEPAPPHDPPADTETVRIGAFNVQVFGETRAAKPEAMEVLARIVRTYDIVAVQEIRDGSGTALPALIDAVNAEGSRYACLEGPRLGRTSSKEQYVYLYDTRTTEPAGSAITYPEPDGFDPFHREPCIMPFRVTNGTFDAVLIVIHTDPDEATEETDALTNMVPIAGTTYRAEEDFIIMGDLNADGSCFDEDGASTLRHEDSMWLIGKRPRHHYKSHRVHLRQDRHNRRRHSRLFRGCGRFPV</sequence>
<dbReference type="Proteomes" id="UP001168338">
    <property type="component" value="Unassembled WGS sequence"/>
</dbReference>
<evidence type="ECO:0000313" key="5">
    <source>
        <dbReference type="EMBL" id="MDN7023892.1"/>
    </source>
</evidence>
<dbReference type="InterPro" id="IPR036691">
    <property type="entry name" value="Endo/exonu/phosph_ase_sf"/>
</dbReference>
<dbReference type="InterPro" id="IPR016202">
    <property type="entry name" value="DNase_I"/>
</dbReference>
<dbReference type="PRINTS" id="PR00130">
    <property type="entry name" value="DNASEI"/>
</dbReference>
<dbReference type="Gene3D" id="3.60.10.10">
    <property type="entry name" value="Endonuclease/exonuclease/phosphatase"/>
    <property type="match status" value="1"/>
</dbReference>
<organism evidence="5 6">
    <name type="scientific">Methanoculleus frigidifontis</name>
    <dbReference type="NCBI Taxonomy" id="2584085"/>
    <lineage>
        <taxon>Archaea</taxon>
        <taxon>Methanobacteriati</taxon>
        <taxon>Methanobacteriota</taxon>
        <taxon>Stenosarchaea group</taxon>
        <taxon>Methanomicrobia</taxon>
        <taxon>Methanomicrobiales</taxon>
        <taxon>Methanomicrobiaceae</taxon>
        <taxon>Methanoculleus</taxon>
    </lineage>
</organism>
<name>A0ABT8M7H5_9EURY</name>
<evidence type="ECO:0000256" key="2">
    <source>
        <dbReference type="ARBA" id="ARBA00022722"/>
    </source>
</evidence>
<comment type="caution">
    <text evidence="5">The sequence shown here is derived from an EMBL/GenBank/DDBJ whole genome shotgun (WGS) entry which is preliminary data.</text>
</comment>
<feature type="domain" description="Endonuclease/exonuclease/phosphatase" evidence="4">
    <location>
        <begin position="45"/>
        <end position="214"/>
    </location>
</feature>
<keyword evidence="3" id="KW-0378">Hydrolase</keyword>
<gene>
    <name evidence="5" type="ORF">FGU65_03120</name>
</gene>
<comment type="similarity">
    <text evidence="1">Belongs to the DNase I family.</text>
</comment>
<dbReference type="PANTHER" id="PTHR11371">
    <property type="entry name" value="DEOXYRIBONUCLEASE"/>
    <property type="match status" value="1"/>
</dbReference>
<evidence type="ECO:0000256" key="3">
    <source>
        <dbReference type="ARBA" id="ARBA00022801"/>
    </source>
</evidence>
<evidence type="ECO:0000256" key="1">
    <source>
        <dbReference type="ARBA" id="ARBA00007359"/>
    </source>
</evidence>
<reference evidence="5" key="1">
    <citation type="submission" date="2019-05" db="EMBL/GenBank/DDBJ databases">
        <title>Methanoculleus sp. FWC-SCC1, a methanogenic archaeon isolated from deep marine cold seep.</title>
        <authorList>
            <person name="Chen Y.-W."/>
            <person name="Chen S.-C."/>
            <person name="Teng N.-H."/>
            <person name="Lai M.-C."/>
        </authorList>
    </citation>
    <scope>NUCLEOTIDE SEQUENCE</scope>
    <source>
        <strain evidence="5">FWC-SCC1</strain>
    </source>
</reference>
<dbReference type="InterPro" id="IPR005135">
    <property type="entry name" value="Endo/exonuclease/phosphatase"/>
</dbReference>
<dbReference type="SMART" id="SM00476">
    <property type="entry name" value="DNaseIc"/>
    <property type="match status" value="1"/>
</dbReference>
<dbReference type="SUPFAM" id="SSF56219">
    <property type="entry name" value="DNase I-like"/>
    <property type="match status" value="1"/>
</dbReference>
<keyword evidence="6" id="KW-1185">Reference proteome</keyword>